<reference evidence="2" key="1">
    <citation type="journal article" date="2021" name="BMC Genomics">
        <title>Chromosome-level genome assembly and manually-curated proteome of model necrotroph Parastagonospora nodorum Sn15 reveals a genome-wide trove of candidate effector homologs, and redundancy of virulence-related functions within an accessory chromosome.</title>
        <authorList>
            <person name="Bertazzoni S."/>
            <person name="Jones D.A.B."/>
            <person name="Phan H.T."/>
            <person name="Tan K.-C."/>
            <person name="Hane J.K."/>
        </authorList>
    </citation>
    <scope>NUCLEOTIDE SEQUENCE [LARGE SCALE GENOMIC DNA]</scope>
    <source>
        <strain evidence="2">SN15 / ATCC MYA-4574 / FGSC 10173)</strain>
    </source>
</reference>
<dbReference type="VEuPathDB" id="FungiDB:JI435_300630"/>
<accession>A0A7U2HWR1</accession>
<keyword evidence="2" id="KW-1185">Reference proteome</keyword>
<name>A0A7U2HWR1_PHANO</name>
<organism evidence="1 2">
    <name type="scientific">Phaeosphaeria nodorum (strain SN15 / ATCC MYA-4574 / FGSC 10173)</name>
    <name type="common">Glume blotch fungus</name>
    <name type="synonym">Parastagonospora nodorum</name>
    <dbReference type="NCBI Taxonomy" id="321614"/>
    <lineage>
        <taxon>Eukaryota</taxon>
        <taxon>Fungi</taxon>
        <taxon>Dikarya</taxon>
        <taxon>Ascomycota</taxon>
        <taxon>Pezizomycotina</taxon>
        <taxon>Dothideomycetes</taxon>
        <taxon>Pleosporomycetidae</taxon>
        <taxon>Pleosporales</taxon>
        <taxon>Pleosporineae</taxon>
        <taxon>Phaeosphaeriaceae</taxon>
        <taxon>Parastagonospora</taxon>
    </lineage>
</organism>
<gene>
    <name evidence="1" type="ORF">JI435_300630</name>
</gene>
<sequence length="116" mass="13162">MENLIHQKRDETSRAYMRRAVEDKDSDGLTFLWHLVTSIHVATSTARCTKQSRVVFSILGVCTSQIEPWSSLRYVFSAVALTTSAFKGMQYCIPHTRMTSLSSFIILNFPIPGTWS</sequence>
<evidence type="ECO:0000313" key="2">
    <source>
        <dbReference type="Proteomes" id="UP000663193"/>
    </source>
</evidence>
<protein>
    <submittedName>
        <fullName evidence="1">Uncharacterized protein</fullName>
    </submittedName>
</protein>
<dbReference type="AlphaFoldDB" id="A0A7U2HWR1"/>
<dbReference type="Proteomes" id="UP000663193">
    <property type="component" value="Chromosome 1"/>
</dbReference>
<dbReference type="EMBL" id="CP069023">
    <property type="protein sequence ID" value="QRC91531.1"/>
    <property type="molecule type" value="Genomic_DNA"/>
</dbReference>
<evidence type="ECO:0000313" key="1">
    <source>
        <dbReference type="EMBL" id="QRC91531.1"/>
    </source>
</evidence>
<proteinExistence type="predicted"/>